<accession>A0A9P0HLB8</accession>
<feature type="region of interest" description="Disordered" evidence="1">
    <location>
        <begin position="38"/>
        <end position="61"/>
    </location>
</feature>
<gene>
    <name evidence="2" type="ORF">NEZAVI_LOCUS12174</name>
</gene>
<sequence>MADVDTQLDPERNDGPAQWTLCPVSSHQVLCCPDLEEADKGTISKKEEKELRVRPRAMAAH</sequence>
<name>A0A9P0HLB8_NEZVI</name>
<feature type="compositionally biased region" description="Basic and acidic residues" evidence="1">
    <location>
        <begin position="38"/>
        <end position="53"/>
    </location>
</feature>
<organism evidence="2 3">
    <name type="scientific">Nezara viridula</name>
    <name type="common">Southern green stink bug</name>
    <name type="synonym">Cimex viridulus</name>
    <dbReference type="NCBI Taxonomy" id="85310"/>
    <lineage>
        <taxon>Eukaryota</taxon>
        <taxon>Metazoa</taxon>
        <taxon>Ecdysozoa</taxon>
        <taxon>Arthropoda</taxon>
        <taxon>Hexapoda</taxon>
        <taxon>Insecta</taxon>
        <taxon>Pterygota</taxon>
        <taxon>Neoptera</taxon>
        <taxon>Paraneoptera</taxon>
        <taxon>Hemiptera</taxon>
        <taxon>Heteroptera</taxon>
        <taxon>Panheteroptera</taxon>
        <taxon>Pentatomomorpha</taxon>
        <taxon>Pentatomoidea</taxon>
        <taxon>Pentatomidae</taxon>
        <taxon>Pentatominae</taxon>
        <taxon>Nezara</taxon>
    </lineage>
</organism>
<dbReference type="AlphaFoldDB" id="A0A9P0HLB8"/>
<keyword evidence="3" id="KW-1185">Reference proteome</keyword>
<protein>
    <submittedName>
        <fullName evidence="2">Uncharacterized protein</fullName>
    </submittedName>
</protein>
<reference evidence="2" key="1">
    <citation type="submission" date="2022-01" db="EMBL/GenBank/DDBJ databases">
        <authorList>
            <person name="King R."/>
        </authorList>
    </citation>
    <scope>NUCLEOTIDE SEQUENCE</scope>
</reference>
<dbReference type="Proteomes" id="UP001152798">
    <property type="component" value="Chromosome 5"/>
</dbReference>
<dbReference type="EMBL" id="OV725081">
    <property type="protein sequence ID" value="CAH1403581.1"/>
    <property type="molecule type" value="Genomic_DNA"/>
</dbReference>
<evidence type="ECO:0000256" key="1">
    <source>
        <dbReference type="SAM" id="MobiDB-lite"/>
    </source>
</evidence>
<evidence type="ECO:0000313" key="3">
    <source>
        <dbReference type="Proteomes" id="UP001152798"/>
    </source>
</evidence>
<evidence type="ECO:0000313" key="2">
    <source>
        <dbReference type="EMBL" id="CAH1403581.1"/>
    </source>
</evidence>
<proteinExistence type="predicted"/>